<name>A0A2A5T5F8_9GAMM</name>
<evidence type="ECO:0000313" key="2">
    <source>
        <dbReference type="EMBL" id="PCS23340.1"/>
    </source>
</evidence>
<proteinExistence type="predicted"/>
<protein>
    <submittedName>
        <fullName evidence="2">Putative ABC transporter, auxiliary component YrbC</fullName>
    </submittedName>
</protein>
<evidence type="ECO:0000313" key="3">
    <source>
        <dbReference type="Proteomes" id="UP000219020"/>
    </source>
</evidence>
<dbReference type="Pfam" id="PF05494">
    <property type="entry name" value="MlaC"/>
    <property type="match status" value="1"/>
</dbReference>
<dbReference type="AlphaFoldDB" id="A0A2A5T5F8"/>
<dbReference type="Gene3D" id="3.10.450.710">
    <property type="entry name" value="Tgt2/MlaC"/>
    <property type="match status" value="1"/>
</dbReference>
<dbReference type="PANTHER" id="PTHR36573:SF1">
    <property type="entry name" value="INTERMEMBRANE PHOSPHOLIPID TRANSPORT SYSTEM BINDING PROTEIN MLAC"/>
    <property type="match status" value="1"/>
</dbReference>
<dbReference type="InterPro" id="IPR042245">
    <property type="entry name" value="Tgt2/MlaC_sf"/>
</dbReference>
<dbReference type="Proteomes" id="UP000219020">
    <property type="component" value="Unassembled WGS sequence"/>
</dbReference>
<comment type="caution">
    <text evidence="2">The sequence shown here is derived from an EMBL/GenBank/DDBJ whole genome shotgun (WGS) entry which is preliminary data.</text>
</comment>
<dbReference type="EMBL" id="NBYY01000010">
    <property type="protein sequence ID" value="PCS23340.1"/>
    <property type="molecule type" value="Genomic_DNA"/>
</dbReference>
<dbReference type="OrthoDB" id="9787053at2"/>
<dbReference type="GeneID" id="66951272"/>
<keyword evidence="3" id="KW-1185">Reference proteome</keyword>
<gene>
    <name evidence="2" type="ORF">BTN49_0936</name>
</gene>
<evidence type="ECO:0000256" key="1">
    <source>
        <dbReference type="SAM" id="SignalP"/>
    </source>
</evidence>
<reference evidence="3" key="1">
    <citation type="submission" date="2017-04" db="EMBL/GenBank/DDBJ databases">
        <title>Genome evolution of the luminous symbionts of deep sea anglerfish.</title>
        <authorList>
            <person name="Hendry T.A."/>
        </authorList>
    </citation>
    <scope>NUCLEOTIDE SEQUENCE [LARGE SCALE GENOMIC DNA]</scope>
</reference>
<dbReference type="RefSeq" id="WP_097356081.1">
    <property type="nucleotide sequence ID" value="NZ_CAWNJE010000019.1"/>
</dbReference>
<dbReference type="InterPro" id="IPR008869">
    <property type="entry name" value="MlaC/ttg2D"/>
</dbReference>
<keyword evidence="1" id="KW-0732">Signal</keyword>
<dbReference type="PIRSF" id="PIRSF004649">
    <property type="entry name" value="MlaC"/>
    <property type="match status" value="1"/>
</dbReference>
<feature type="signal peptide" evidence="1">
    <location>
        <begin position="1"/>
        <end position="22"/>
    </location>
</feature>
<dbReference type="PANTHER" id="PTHR36573">
    <property type="entry name" value="INTERMEMBRANE PHOSPHOLIPID TRANSPORT SYSTEM BINDING PROTEIN MLAC"/>
    <property type="match status" value="1"/>
</dbReference>
<sequence length="216" mass="24885">MKKWLNLCIPTIGLIMSSPMFADVDSSNPYILVNSVAQNTFSRLKDNKDRYQANSDLLYVVVEEELMPYINVRYAAMKVLASQAREATKEERDLFTEAFYGYMVESYVHILRGYTDQELKVEPIKAVDLKQRIVSVRVEIMDSVRPPIRFDFILRRNGKTHHWQVFDLQIEGVSILDVKAGEWSAKLRKNGIKAVAKELELRLKSPNNKGNKVEGE</sequence>
<organism evidence="2 3">
    <name type="scientific">Candidatus Enterovibrio escicola</name>
    <dbReference type="NCBI Taxonomy" id="1927127"/>
    <lineage>
        <taxon>Bacteria</taxon>
        <taxon>Pseudomonadati</taxon>
        <taxon>Pseudomonadota</taxon>
        <taxon>Gammaproteobacteria</taxon>
        <taxon>Vibrionales</taxon>
        <taxon>Vibrionaceae</taxon>
        <taxon>Enterovibrio</taxon>
    </lineage>
</organism>
<feature type="chain" id="PRO_5013218497" evidence="1">
    <location>
        <begin position="23"/>
        <end position="216"/>
    </location>
</feature>
<accession>A0A2A5T5F8</accession>